<evidence type="ECO:0000256" key="9">
    <source>
        <dbReference type="SAM" id="Phobius"/>
    </source>
</evidence>
<evidence type="ECO:0000256" key="4">
    <source>
        <dbReference type="ARBA" id="ARBA00022475"/>
    </source>
</evidence>
<feature type="transmembrane region" description="Helical" evidence="9">
    <location>
        <begin position="52"/>
        <end position="80"/>
    </location>
</feature>
<dbReference type="EMBL" id="AP021857">
    <property type="protein sequence ID" value="BBO21597.1"/>
    <property type="molecule type" value="Genomic_DNA"/>
</dbReference>
<dbReference type="Pfam" id="PF03739">
    <property type="entry name" value="LptF_LptG"/>
    <property type="match status" value="1"/>
</dbReference>
<evidence type="ECO:0000313" key="10">
    <source>
        <dbReference type="EMBL" id="BBO21597.1"/>
    </source>
</evidence>
<feature type="transmembrane region" description="Helical" evidence="9">
    <location>
        <begin position="337"/>
        <end position="355"/>
    </location>
</feature>
<feature type="transmembrane region" description="Helical" evidence="9">
    <location>
        <begin position="21"/>
        <end position="40"/>
    </location>
</feature>
<proteinExistence type="predicted"/>
<keyword evidence="8 9" id="KW-0472">Membrane</keyword>
<evidence type="ECO:0000256" key="1">
    <source>
        <dbReference type="ARBA" id="ARBA00004429"/>
    </source>
</evidence>
<comment type="subcellular location">
    <subcellularLocation>
        <location evidence="1">Cell inner membrane</location>
        <topology evidence="1">Multi-pass membrane protein</topology>
    </subcellularLocation>
</comment>
<organism evidence="10 11">
    <name type="scientific">Candidatus Desulfobacillus denitrificans</name>
    <dbReference type="NCBI Taxonomy" id="2608985"/>
    <lineage>
        <taxon>Bacteria</taxon>
        <taxon>Pseudomonadati</taxon>
        <taxon>Pseudomonadota</taxon>
        <taxon>Betaproteobacteria</taxon>
        <taxon>Candidatus Desulfobacillus</taxon>
    </lineage>
</organism>
<dbReference type="PANTHER" id="PTHR33529:SF7">
    <property type="entry name" value="LIPOPOLYSACCHARIDE EXPORT SYSTEM PERMEASE PROTEIN LPTF"/>
    <property type="match status" value="1"/>
</dbReference>
<dbReference type="PANTHER" id="PTHR33529">
    <property type="entry name" value="SLR0882 PROTEIN-RELATED"/>
    <property type="match status" value="1"/>
</dbReference>
<feature type="transmembrane region" description="Helical" evidence="9">
    <location>
        <begin position="274"/>
        <end position="296"/>
    </location>
</feature>
<dbReference type="GO" id="GO:0015920">
    <property type="term" value="P:lipopolysaccharide transport"/>
    <property type="evidence" value="ECO:0007669"/>
    <property type="project" value="TreeGrafter"/>
</dbReference>
<reference evidence="10" key="1">
    <citation type="journal article" name="DNA Res.">
        <title>The physiological potential of anammox bacteria as revealed by their core genome structure.</title>
        <authorList>
            <person name="Okubo T."/>
            <person name="Toyoda A."/>
            <person name="Fukuhara K."/>
            <person name="Uchiyama I."/>
            <person name="Harigaya Y."/>
            <person name="Kuroiwa M."/>
            <person name="Suzuki T."/>
            <person name="Murakami Y."/>
            <person name="Suwa Y."/>
            <person name="Takami H."/>
        </authorList>
    </citation>
    <scope>NUCLEOTIDE SEQUENCE</scope>
    <source>
        <strain evidence="10">317325-3</strain>
    </source>
</reference>
<dbReference type="InterPro" id="IPR030922">
    <property type="entry name" value="LptF"/>
</dbReference>
<dbReference type="GO" id="GO:0043190">
    <property type="term" value="C:ATP-binding cassette (ABC) transporter complex"/>
    <property type="evidence" value="ECO:0007669"/>
    <property type="project" value="InterPro"/>
</dbReference>
<dbReference type="AlphaFoldDB" id="A0A809RZ46"/>
<evidence type="ECO:0000256" key="2">
    <source>
        <dbReference type="ARBA" id="ARBA00014213"/>
    </source>
</evidence>
<dbReference type="NCBIfam" id="TIGR04407">
    <property type="entry name" value="LptF_YjgP"/>
    <property type="match status" value="1"/>
</dbReference>
<sequence>MARGLTFERAVIRECTGTAGAIFVALFAILITTQLIRLLSQAVGGRIVPESVLAMLGFGALTQMHVVLSLTLFISILLTLSRSYRDSEMAVWFSCGVPLTAWLRPILKFALPLVLGIAAISFVLSPWAQSKSAEYRQRMDTRDDVARVSPGAFKESARGDKVFFVEAASDDLGTADQGKVRNIFISSVQNGRLGVMMSSDGYTETMPNGDKFVVMVNGRRYEGTPGSPEYRVMEFERYGVRIESKEASQVELTNRNTPTWTLVQNRDGRNMGELLWRIGIPLAALNLALLAIPLGFVNPRAGRTNNLILALLTYMLYNNMISISQAWVSQGKMRFEVGWWLVHAVMFVILVLYFMKRLSLLPRLRLRK</sequence>
<evidence type="ECO:0000256" key="3">
    <source>
        <dbReference type="ARBA" id="ARBA00022448"/>
    </source>
</evidence>
<dbReference type="KEGG" id="ddz:DSYM_22960"/>
<name>A0A809RZ46_9PROT</name>
<dbReference type="GO" id="GO:0055085">
    <property type="term" value="P:transmembrane transport"/>
    <property type="evidence" value="ECO:0007669"/>
    <property type="project" value="InterPro"/>
</dbReference>
<keyword evidence="7 9" id="KW-1133">Transmembrane helix</keyword>
<dbReference type="InterPro" id="IPR005495">
    <property type="entry name" value="LptG/LptF_permease"/>
</dbReference>
<evidence type="ECO:0000256" key="5">
    <source>
        <dbReference type="ARBA" id="ARBA00022519"/>
    </source>
</evidence>
<evidence type="ECO:0000256" key="6">
    <source>
        <dbReference type="ARBA" id="ARBA00022692"/>
    </source>
</evidence>
<keyword evidence="6 9" id="KW-0812">Transmembrane</keyword>
<keyword evidence="3" id="KW-0813">Transport</keyword>
<gene>
    <name evidence="10" type="ORF">DSYM_22960</name>
</gene>
<keyword evidence="5" id="KW-0997">Cell inner membrane</keyword>
<feature type="transmembrane region" description="Helical" evidence="9">
    <location>
        <begin position="109"/>
        <end position="128"/>
    </location>
</feature>
<dbReference type="Proteomes" id="UP000662914">
    <property type="component" value="Chromosome"/>
</dbReference>
<evidence type="ECO:0000313" key="11">
    <source>
        <dbReference type="Proteomes" id="UP000662914"/>
    </source>
</evidence>
<keyword evidence="4" id="KW-1003">Cell membrane</keyword>
<protein>
    <recommendedName>
        <fullName evidence="2">Lipopolysaccharide export system permease protein LptF</fullName>
    </recommendedName>
</protein>
<feature type="transmembrane region" description="Helical" evidence="9">
    <location>
        <begin position="308"/>
        <end position="328"/>
    </location>
</feature>
<evidence type="ECO:0000256" key="7">
    <source>
        <dbReference type="ARBA" id="ARBA00022989"/>
    </source>
</evidence>
<evidence type="ECO:0000256" key="8">
    <source>
        <dbReference type="ARBA" id="ARBA00023136"/>
    </source>
</evidence>
<accession>A0A809RZ46</accession>